<dbReference type="SUPFAM" id="SSF160755">
    <property type="entry name" value="YugN-like"/>
    <property type="match status" value="1"/>
</dbReference>
<comment type="caution">
    <text evidence="1">The sequence shown here is derived from an EMBL/GenBank/DDBJ whole genome shotgun (WGS) entry which is preliminary data.</text>
</comment>
<accession>A0ABW0YNK7</accession>
<keyword evidence="2" id="KW-1185">Reference proteome</keyword>
<evidence type="ECO:0000313" key="2">
    <source>
        <dbReference type="Proteomes" id="UP001596142"/>
    </source>
</evidence>
<dbReference type="Proteomes" id="UP001596142">
    <property type="component" value="Unassembled WGS sequence"/>
</dbReference>
<name>A0ABW0YNK7_9BACI</name>
<organism evidence="1 2">
    <name type="scientific">Thalassorhabdus alkalitolerans</name>
    <dbReference type="NCBI Taxonomy" id="2282697"/>
    <lineage>
        <taxon>Bacteria</taxon>
        <taxon>Bacillati</taxon>
        <taxon>Bacillota</taxon>
        <taxon>Bacilli</taxon>
        <taxon>Bacillales</taxon>
        <taxon>Bacillaceae</taxon>
        <taxon>Thalassorhabdus</taxon>
    </lineage>
</organism>
<evidence type="ECO:0000313" key="1">
    <source>
        <dbReference type="EMBL" id="MFC5713021.1"/>
    </source>
</evidence>
<dbReference type="RefSeq" id="WP_054636197.1">
    <property type="nucleotide sequence ID" value="NZ_JBHSOZ010000003.1"/>
</dbReference>
<sequence length="132" mass="15429">MIQLQSRIEEHKFKMETLKEKLQPLGYGIGGNWDYDHGYFDYKIDDDHGYHFLRLPFRTIDGEVETKGVTVELGRPFLLTHQYEEGIDDVVYNYNALFNQFQKPVVNDAAVPNKYLETGRLLIEELEATLLT</sequence>
<dbReference type="Gene3D" id="3.30.310.100">
    <property type="entry name" value="YugN-like"/>
    <property type="match status" value="1"/>
</dbReference>
<protein>
    <submittedName>
        <fullName evidence="1">YugN-like family protein</fullName>
    </submittedName>
</protein>
<gene>
    <name evidence="1" type="ORF">ACFPU1_09520</name>
</gene>
<reference evidence="2" key="1">
    <citation type="journal article" date="2019" name="Int. J. Syst. Evol. Microbiol.">
        <title>The Global Catalogue of Microorganisms (GCM) 10K type strain sequencing project: providing services to taxonomists for standard genome sequencing and annotation.</title>
        <authorList>
            <consortium name="The Broad Institute Genomics Platform"/>
            <consortium name="The Broad Institute Genome Sequencing Center for Infectious Disease"/>
            <person name="Wu L."/>
            <person name="Ma J."/>
        </authorList>
    </citation>
    <scope>NUCLEOTIDE SEQUENCE [LARGE SCALE GENOMIC DNA]</scope>
    <source>
        <strain evidence="2">CECT 7184</strain>
    </source>
</reference>
<dbReference type="InterPro" id="IPR036491">
    <property type="entry name" value="YugN-like_sf"/>
</dbReference>
<proteinExistence type="predicted"/>
<dbReference type="EMBL" id="JBHSOZ010000003">
    <property type="protein sequence ID" value="MFC5713021.1"/>
    <property type="molecule type" value="Genomic_DNA"/>
</dbReference>
<dbReference type="InterPro" id="IPR014967">
    <property type="entry name" value="Uncharacterised_YugN-like"/>
</dbReference>
<dbReference type="Pfam" id="PF08868">
    <property type="entry name" value="YugN"/>
    <property type="match status" value="1"/>
</dbReference>